<accession>A0AAE1ACC6</accession>
<reference evidence="1" key="1">
    <citation type="journal article" date="2023" name="G3 (Bethesda)">
        <title>A reference genome for the long-term kleptoplast-retaining sea slug Elysia crispata morphotype clarki.</title>
        <authorList>
            <person name="Eastman K.E."/>
            <person name="Pendleton A.L."/>
            <person name="Shaikh M.A."/>
            <person name="Suttiyut T."/>
            <person name="Ogas R."/>
            <person name="Tomko P."/>
            <person name="Gavelis G."/>
            <person name="Widhalm J.R."/>
            <person name="Wisecaver J.H."/>
        </authorList>
    </citation>
    <scope>NUCLEOTIDE SEQUENCE</scope>
    <source>
        <strain evidence="1">ECLA1</strain>
    </source>
</reference>
<keyword evidence="2" id="KW-1185">Reference proteome</keyword>
<dbReference type="AlphaFoldDB" id="A0AAE1ACC6"/>
<organism evidence="1 2">
    <name type="scientific">Elysia crispata</name>
    <name type="common">lettuce slug</name>
    <dbReference type="NCBI Taxonomy" id="231223"/>
    <lineage>
        <taxon>Eukaryota</taxon>
        <taxon>Metazoa</taxon>
        <taxon>Spiralia</taxon>
        <taxon>Lophotrochozoa</taxon>
        <taxon>Mollusca</taxon>
        <taxon>Gastropoda</taxon>
        <taxon>Heterobranchia</taxon>
        <taxon>Euthyneura</taxon>
        <taxon>Panpulmonata</taxon>
        <taxon>Sacoglossa</taxon>
        <taxon>Placobranchoidea</taxon>
        <taxon>Plakobranchidae</taxon>
        <taxon>Elysia</taxon>
    </lineage>
</organism>
<gene>
    <name evidence="1" type="ORF">RRG08_037965</name>
</gene>
<dbReference type="Proteomes" id="UP001283361">
    <property type="component" value="Unassembled WGS sequence"/>
</dbReference>
<evidence type="ECO:0000313" key="1">
    <source>
        <dbReference type="EMBL" id="KAK3785013.1"/>
    </source>
</evidence>
<evidence type="ECO:0000313" key="2">
    <source>
        <dbReference type="Proteomes" id="UP001283361"/>
    </source>
</evidence>
<sequence>MNIITRQNLARISDSVAIEAHHPSDLETRVNASTSHEVIAPLKADIIKISSKERDVTKKLISLKLRYVRLTRGPDKRFAFKMADRGLSELGQAILGREPCQLPLQLEWYGGDKLTLGMPKKDSEFESCQSQWKALTSCEKLTYSSK</sequence>
<proteinExistence type="predicted"/>
<name>A0AAE1ACC6_9GAST</name>
<protein>
    <submittedName>
        <fullName evidence="1">Uncharacterized protein</fullName>
    </submittedName>
</protein>
<comment type="caution">
    <text evidence="1">The sequence shown here is derived from an EMBL/GenBank/DDBJ whole genome shotgun (WGS) entry which is preliminary data.</text>
</comment>
<dbReference type="EMBL" id="JAWDGP010002177">
    <property type="protein sequence ID" value="KAK3785013.1"/>
    <property type="molecule type" value="Genomic_DNA"/>
</dbReference>